<accession>J2Y6G5</accession>
<dbReference type="AlphaFoldDB" id="J2Y6G5"/>
<name>J2Y6G5_PSEFQ</name>
<evidence type="ECO:0000259" key="1">
    <source>
        <dbReference type="Pfam" id="PF19837"/>
    </source>
</evidence>
<evidence type="ECO:0000313" key="2">
    <source>
        <dbReference type="EMBL" id="EJL02756.1"/>
    </source>
</evidence>
<gene>
    <name evidence="2" type="ORF">PflQ2_3876</name>
</gene>
<dbReference type="RefSeq" id="WP_003183919.1">
    <property type="nucleotide sequence ID" value="NZ_CM001558.1"/>
</dbReference>
<dbReference type="HOGENOM" id="CLU_191515_0_0_6"/>
<dbReference type="InterPro" id="IPR045630">
    <property type="entry name" value="DUF6316"/>
</dbReference>
<dbReference type="Pfam" id="PF19837">
    <property type="entry name" value="DUF6316"/>
    <property type="match status" value="1"/>
</dbReference>
<protein>
    <recommendedName>
        <fullName evidence="1">DUF6316 domain-containing protein</fullName>
    </recommendedName>
</protein>
<comment type="caution">
    <text evidence="2">The sequence shown here is derived from an EMBL/GenBank/DDBJ whole genome shotgun (WGS) entry which is preliminary data.</text>
</comment>
<organism evidence="2">
    <name type="scientific">Pseudomonas fluorescens (strain Q2-87)</name>
    <dbReference type="NCBI Taxonomy" id="1038922"/>
    <lineage>
        <taxon>Bacteria</taxon>
        <taxon>Pseudomonadati</taxon>
        <taxon>Pseudomonadota</taxon>
        <taxon>Gammaproteobacteria</taxon>
        <taxon>Pseudomonadales</taxon>
        <taxon>Pseudomonadaceae</taxon>
        <taxon>Pseudomonas</taxon>
    </lineage>
</organism>
<dbReference type="eggNOG" id="ENOG5033F8D">
    <property type="taxonomic scope" value="Bacteria"/>
</dbReference>
<dbReference type="Proteomes" id="UP000007289">
    <property type="component" value="Chromosome"/>
</dbReference>
<sequence>MPGTRAQDTDAPKTIFRSDRICRINGEFYFSTREGTQEGPYDSRETAEREVAAYIQRMMQLNKVAS</sequence>
<feature type="domain" description="DUF6316" evidence="1">
    <location>
        <begin position="5"/>
        <end position="60"/>
    </location>
</feature>
<dbReference type="EMBL" id="AGBM01000001">
    <property type="protein sequence ID" value="EJL02756.1"/>
    <property type="molecule type" value="Genomic_DNA"/>
</dbReference>
<proteinExistence type="predicted"/>
<reference evidence="2" key="1">
    <citation type="journal article" date="2012" name="PLoS Genet.">
        <title>Comparative Genomics of Plant-Associated Pseudomonas spp.: Insights into Diversity and Inheritance of Traits Involved in Multitrophic Interactions.</title>
        <authorList>
            <person name="Loper J.E."/>
            <person name="Hassan K.A."/>
            <person name="Mavrodi D.V."/>
            <person name="Davis E.W.II."/>
            <person name="Lim C.K."/>
            <person name="Shaffer B.T."/>
            <person name="Elbourne L.D."/>
            <person name="Stockwell V.O."/>
            <person name="Hartney S.L."/>
            <person name="Breakwell K."/>
            <person name="Henkels M.D."/>
            <person name="Tetu S.G."/>
            <person name="Rangel L.I."/>
            <person name="Kidarsa T.A."/>
            <person name="Wilson N.L."/>
            <person name="van de Mortel J.E."/>
            <person name="Song C."/>
            <person name="Blumhagen R."/>
            <person name="Radune D."/>
            <person name="Hostetler J.B."/>
            <person name="Brinkac L.M."/>
            <person name="Durkin A.S."/>
            <person name="Kluepfel D.A."/>
            <person name="Wechter W.P."/>
            <person name="Anderson A.J."/>
            <person name="Kim Y.C."/>
            <person name="Pierson L.S.III."/>
            <person name="Pierson E.A."/>
            <person name="Lindow S.E."/>
            <person name="Kobayashi D.Y."/>
            <person name="Raaijmakers J.M."/>
            <person name="Weller D.M."/>
            <person name="Thomashow L.S."/>
            <person name="Allen A.E."/>
            <person name="Paulsen I.T."/>
        </authorList>
    </citation>
    <scope>NUCLEOTIDE SEQUENCE [LARGE SCALE GENOMIC DNA]</scope>
    <source>
        <strain evidence="2">Q2-87</strain>
    </source>
</reference>